<dbReference type="Gene3D" id="3.40.50.2300">
    <property type="match status" value="1"/>
</dbReference>
<dbReference type="EMBL" id="QBKS01000001">
    <property type="protein sequence ID" value="PTX55667.1"/>
    <property type="molecule type" value="Genomic_DNA"/>
</dbReference>
<sequence length="150" mass="16113">MHALILSDDPNIHHHLTDVLAKQGFTVINSESVMMAQAHARAWIFDLIVMTERVGGRLTHAVALSAEKRAPFVKTVILTDRTDADVDELYDLLPSLAGMASPTLSAQLISQIALASVTGSARAAKKIDFDDAPLFASRRLAEPEPAALAS</sequence>
<protein>
    <recommendedName>
        <fullName evidence="3">Response regulator receiver domain-containing protein</fullName>
    </recommendedName>
</protein>
<accession>A0A2T6BHY0</accession>
<dbReference type="SUPFAM" id="SSF52172">
    <property type="entry name" value="CheY-like"/>
    <property type="match status" value="1"/>
</dbReference>
<gene>
    <name evidence="1" type="ORF">C8N43_0307</name>
</gene>
<dbReference type="RefSeq" id="WP_107843936.1">
    <property type="nucleotide sequence ID" value="NZ_QBKS01000001.1"/>
</dbReference>
<dbReference type="AlphaFoldDB" id="A0A2T6BHY0"/>
<keyword evidence="2" id="KW-1185">Reference proteome</keyword>
<evidence type="ECO:0000313" key="2">
    <source>
        <dbReference type="Proteomes" id="UP000243978"/>
    </source>
</evidence>
<evidence type="ECO:0000313" key="1">
    <source>
        <dbReference type="EMBL" id="PTX55667.1"/>
    </source>
</evidence>
<proteinExistence type="predicted"/>
<name>A0A2T6BHY0_9RHOB</name>
<reference evidence="1 2" key="1">
    <citation type="submission" date="2018-04" db="EMBL/GenBank/DDBJ databases">
        <title>Genomic Encyclopedia of Archaeal and Bacterial Type Strains, Phase II (KMG-II): from individual species to whole genera.</title>
        <authorList>
            <person name="Goeker M."/>
        </authorList>
    </citation>
    <scope>NUCLEOTIDE SEQUENCE [LARGE SCALE GENOMIC DNA]</scope>
    <source>
        <strain evidence="1 2">DSM 100977</strain>
    </source>
</reference>
<dbReference type="Proteomes" id="UP000243978">
    <property type="component" value="Unassembled WGS sequence"/>
</dbReference>
<dbReference type="OrthoDB" id="7875369at2"/>
<organism evidence="1 2">
    <name type="scientific">Litoreibacter ponti</name>
    <dbReference type="NCBI Taxonomy" id="1510457"/>
    <lineage>
        <taxon>Bacteria</taxon>
        <taxon>Pseudomonadati</taxon>
        <taxon>Pseudomonadota</taxon>
        <taxon>Alphaproteobacteria</taxon>
        <taxon>Rhodobacterales</taxon>
        <taxon>Roseobacteraceae</taxon>
        <taxon>Litoreibacter</taxon>
    </lineage>
</organism>
<comment type="caution">
    <text evidence="1">The sequence shown here is derived from an EMBL/GenBank/DDBJ whole genome shotgun (WGS) entry which is preliminary data.</text>
</comment>
<evidence type="ECO:0008006" key="3">
    <source>
        <dbReference type="Google" id="ProtNLM"/>
    </source>
</evidence>
<dbReference type="InterPro" id="IPR011006">
    <property type="entry name" value="CheY-like_superfamily"/>
</dbReference>